<feature type="region of interest" description="Disordered" evidence="1">
    <location>
        <begin position="1"/>
        <end position="20"/>
    </location>
</feature>
<reference evidence="2" key="3">
    <citation type="submission" date="2023-05" db="EMBL/GenBank/DDBJ databases">
        <authorList>
            <person name="Smith C.H."/>
        </authorList>
    </citation>
    <scope>NUCLEOTIDE SEQUENCE</scope>
    <source>
        <strain evidence="2">CHS0354</strain>
        <tissue evidence="2">Mantle</tissue>
    </source>
</reference>
<evidence type="ECO:0000313" key="2">
    <source>
        <dbReference type="EMBL" id="KAK3579547.1"/>
    </source>
</evidence>
<comment type="caution">
    <text evidence="2">The sequence shown here is derived from an EMBL/GenBank/DDBJ whole genome shotgun (WGS) entry which is preliminary data.</text>
</comment>
<accession>A0AAE0RTU7</accession>
<reference evidence="2" key="1">
    <citation type="journal article" date="2021" name="Genome Biol. Evol.">
        <title>A High-Quality Reference Genome for a Parasitic Bivalve with Doubly Uniparental Inheritance (Bivalvia: Unionida).</title>
        <authorList>
            <person name="Smith C.H."/>
        </authorList>
    </citation>
    <scope>NUCLEOTIDE SEQUENCE</scope>
    <source>
        <strain evidence="2">CHS0354</strain>
    </source>
</reference>
<keyword evidence="3" id="KW-1185">Reference proteome</keyword>
<gene>
    <name evidence="2" type="ORF">CHS0354_028383</name>
</gene>
<protein>
    <submittedName>
        <fullName evidence="2">Uncharacterized protein</fullName>
    </submittedName>
</protein>
<dbReference type="Proteomes" id="UP001195483">
    <property type="component" value="Unassembled WGS sequence"/>
</dbReference>
<evidence type="ECO:0000256" key="1">
    <source>
        <dbReference type="SAM" id="MobiDB-lite"/>
    </source>
</evidence>
<reference evidence="2" key="2">
    <citation type="journal article" date="2021" name="Genome Biol. Evol.">
        <title>Developing a high-quality reference genome for a parasitic bivalve with doubly uniparental inheritance (Bivalvia: Unionida).</title>
        <authorList>
            <person name="Smith C.H."/>
        </authorList>
    </citation>
    <scope>NUCLEOTIDE SEQUENCE</scope>
    <source>
        <strain evidence="2">CHS0354</strain>
        <tissue evidence="2">Mantle</tissue>
    </source>
</reference>
<dbReference type="EMBL" id="JAEAOA010001694">
    <property type="protein sequence ID" value="KAK3579547.1"/>
    <property type="molecule type" value="Genomic_DNA"/>
</dbReference>
<organism evidence="2 3">
    <name type="scientific">Potamilus streckersoni</name>
    <dbReference type="NCBI Taxonomy" id="2493646"/>
    <lineage>
        <taxon>Eukaryota</taxon>
        <taxon>Metazoa</taxon>
        <taxon>Spiralia</taxon>
        <taxon>Lophotrochozoa</taxon>
        <taxon>Mollusca</taxon>
        <taxon>Bivalvia</taxon>
        <taxon>Autobranchia</taxon>
        <taxon>Heteroconchia</taxon>
        <taxon>Palaeoheterodonta</taxon>
        <taxon>Unionida</taxon>
        <taxon>Unionoidea</taxon>
        <taxon>Unionidae</taxon>
        <taxon>Ambleminae</taxon>
        <taxon>Lampsilini</taxon>
        <taxon>Potamilus</taxon>
    </lineage>
</organism>
<proteinExistence type="predicted"/>
<dbReference type="AlphaFoldDB" id="A0AAE0RTU7"/>
<name>A0AAE0RTU7_9BIVA</name>
<evidence type="ECO:0000313" key="3">
    <source>
        <dbReference type="Proteomes" id="UP001195483"/>
    </source>
</evidence>
<feature type="non-terminal residue" evidence="2">
    <location>
        <position position="1"/>
    </location>
</feature>
<sequence length="103" mass="10812">GSGKGLAPKPSALPEGPQSMLGTVSSRISLTAASDLKRLFTIYNLKGLVPNIPPCSKRITSEKHKQWVHLVSAATIQVIRNSNRRFLCRNAKGGGGCGGGTPT</sequence>